<dbReference type="AlphaFoldDB" id="A0A4C1Y7Q7"/>
<gene>
    <name evidence="1" type="ORF">EVAR_57075_1</name>
</gene>
<organism evidence="1 2">
    <name type="scientific">Eumeta variegata</name>
    <name type="common">Bagworm moth</name>
    <name type="synonym">Eumeta japonica</name>
    <dbReference type="NCBI Taxonomy" id="151549"/>
    <lineage>
        <taxon>Eukaryota</taxon>
        <taxon>Metazoa</taxon>
        <taxon>Ecdysozoa</taxon>
        <taxon>Arthropoda</taxon>
        <taxon>Hexapoda</taxon>
        <taxon>Insecta</taxon>
        <taxon>Pterygota</taxon>
        <taxon>Neoptera</taxon>
        <taxon>Endopterygota</taxon>
        <taxon>Lepidoptera</taxon>
        <taxon>Glossata</taxon>
        <taxon>Ditrysia</taxon>
        <taxon>Tineoidea</taxon>
        <taxon>Psychidae</taxon>
        <taxon>Oiketicinae</taxon>
        <taxon>Eumeta</taxon>
    </lineage>
</organism>
<proteinExistence type="predicted"/>
<dbReference type="Proteomes" id="UP000299102">
    <property type="component" value="Unassembled WGS sequence"/>
</dbReference>
<reference evidence="1 2" key="1">
    <citation type="journal article" date="2019" name="Commun. Biol.">
        <title>The bagworm genome reveals a unique fibroin gene that provides high tensile strength.</title>
        <authorList>
            <person name="Kono N."/>
            <person name="Nakamura H."/>
            <person name="Ohtoshi R."/>
            <person name="Tomita M."/>
            <person name="Numata K."/>
            <person name="Arakawa K."/>
        </authorList>
    </citation>
    <scope>NUCLEOTIDE SEQUENCE [LARGE SCALE GENOMIC DNA]</scope>
</reference>
<protein>
    <submittedName>
        <fullName evidence="1">Uncharacterized protein</fullName>
    </submittedName>
</protein>
<accession>A0A4C1Y7Q7</accession>
<sequence>MCGISLKDRCRYSDETERCGLKEDEFTRVEKVCSGELAIWKGWNEYLGDVSDSDPDIAPTSDLGYSLNCSRNPTFDFDPGLFLNFGLGSILLASRIQLRFRHEPRCQF</sequence>
<evidence type="ECO:0000313" key="2">
    <source>
        <dbReference type="Proteomes" id="UP000299102"/>
    </source>
</evidence>
<dbReference type="OrthoDB" id="6625421at2759"/>
<dbReference type="EMBL" id="BGZK01001111">
    <property type="protein sequence ID" value="GBP71510.1"/>
    <property type="molecule type" value="Genomic_DNA"/>
</dbReference>
<evidence type="ECO:0000313" key="1">
    <source>
        <dbReference type="EMBL" id="GBP71510.1"/>
    </source>
</evidence>
<keyword evidence="2" id="KW-1185">Reference proteome</keyword>
<comment type="caution">
    <text evidence="1">The sequence shown here is derived from an EMBL/GenBank/DDBJ whole genome shotgun (WGS) entry which is preliminary data.</text>
</comment>
<name>A0A4C1Y7Q7_EUMVA</name>